<feature type="transmembrane region" description="Helical" evidence="1">
    <location>
        <begin position="41"/>
        <end position="62"/>
    </location>
</feature>
<organism evidence="2 3">
    <name type="scientific">Salarias fasciatus</name>
    <name type="common">Jewelled blenny</name>
    <name type="synonym">Blennius fasciatus</name>
    <dbReference type="NCBI Taxonomy" id="181472"/>
    <lineage>
        <taxon>Eukaryota</taxon>
        <taxon>Metazoa</taxon>
        <taxon>Chordata</taxon>
        <taxon>Craniata</taxon>
        <taxon>Vertebrata</taxon>
        <taxon>Euteleostomi</taxon>
        <taxon>Actinopterygii</taxon>
        <taxon>Neopterygii</taxon>
        <taxon>Teleostei</taxon>
        <taxon>Neoteleostei</taxon>
        <taxon>Acanthomorphata</taxon>
        <taxon>Ovalentaria</taxon>
        <taxon>Blenniimorphae</taxon>
        <taxon>Blenniiformes</taxon>
        <taxon>Blennioidei</taxon>
        <taxon>Blenniidae</taxon>
        <taxon>Salariinae</taxon>
        <taxon>Salarias</taxon>
    </lineage>
</organism>
<accession>A0A672F210</accession>
<dbReference type="PANTHER" id="PTHR28613">
    <property type="entry name" value="SI:CH211-232M10.4-RELATED"/>
    <property type="match status" value="1"/>
</dbReference>
<name>A0A672F210_SALFA</name>
<sequence length="97" mass="11040">MDYSAYCGRCLLFFFLAIFMDAVGFIIFLVGVAAPIKSWDFFVLSGPLLIFLSLVFWIFWYLGNLESSVGETVQNLTVNFQLKAHQISTSIHKRASF</sequence>
<proteinExistence type="predicted"/>
<dbReference type="OMA" id="LLFWIIW"/>
<evidence type="ECO:0000256" key="1">
    <source>
        <dbReference type="SAM" id="Phobius"/>
    </source>
</evidence>
<keyword evidence="1" id="KW-1133">Transmembrane helix</keyword>
<dbReference type="PANTHER" id="PTHR28613:SF2">
    <property type="entry name" value="TRANSMEMBRANE PROTEIN 238-LIKE"/>
    <property type="match status" value="1"/>
</dbReference>
<keyword evidence="1" id="KW-0812">Transmembrane</keyword>
<dbReference type="InterPro" id="IPR029365">
    <property type="entry name" value="TMEM238"/>
</dbReference>
<dbReference type="InParanoid" id="A0A672F210"/>
<keyword evidence="1" id="KW-0472">Membrane</keyword>
<dbReference type="Proteomes" id="UP000472267">
    <property type="component" value="Chromosome 8"/>
</dbReference>
<reference evidence="2" key="3">
    <citation type="submission" date="2025-09" db="UniProtKB">
        <authorList>
            <consortium name="Ensembl"/>
        </authorList>
    </citation>
    <scope>IDENTIFICATION</scope>
</reference>
<keyword evidence="3" id="KW-1185">Reference proteome</keyword>
<evidence type="ECO:0000313" key="2">
    <source>
        <dbReference type="Ensembl" id="ENSSFAP00005000441.1"/>
    </source>
</evidence>
<dbReference type="Ensembl" id="ENSSFAT00005000457.1">
    <property type="protein sequence ID" value="ENSSFAP00005000441.1"/>
    <property type="gene ID" value="ENSSFAG00005000319.1"/>
</dbReference>
<dbReference type="AlphaFoldDB" id="A0A672F210"/>
<evidence type="ECO:0000313" key="3">
    <source>
        <dbReference type="Proteomes" id="UP000472267"/>
    </source>
</evidence>
<feature type="transmembrane region" description="Helical" evidence="1">
    <location>
        <begin position="12"/>
        <end position="34"/>
    </location>
</feature>
<dbReference type="Pfam" id="PF15125">
    <property type="entry name" value="TMEM238"/>
    <property type="match status" value="1"/>
</dbReference>
<reference evidence="2" key="1">
    <citation type="submission" date="2019-06" db="EMBL/GenBank/DDBJ databases">
        <authorList>
            <consortium name="Wellcome Sanger Institute Data Sharing"/>
        </authorList>
    </citation>
    <scope>NUCLEOTIDE SEQUENCE [LARGE SCALE GENOMIC DNA]</scope>
</reference>
<protein>
    <submittedName>
        <fullName evidence="2">Uncharacterized protein</fullName>
    </submittedName>
</protein>
<reference evidence="2" key="2">
    <citation type="submission" date="2025-08" db="UniProtKB">
        <authorList>
            <consortium name="Ensembl"/>
        </authorList>
    </citation>
    <scope>IDENTIFICATION</scope>
</reference>